<dbReference type="AlphaFoldDB" id="A0A9P5YMB9"/>
<protein>
    <submittedName>
        <fullName evidence="1">Uncharacterized protein</fullName>
    </submittedName>
</protein>
<reference evidence="1" key="1">
    <citation type="submission" date="2020-11" db="EMBL/GenBank/DDBJ databases">
        <authorList>
            <consortium name="DOE Joint Genome Institute"/>
            <person name="Ahrendt S."/>
            <person name="Riley R."/>
            <person name="Andreopoulos W."/>
            <person name="Labutti K."/>
            <person name="Pangilinan J."/>
            <person name="Ruiz-Duenas F.J."/>
            <person name="Barrasa J.M."/>
            <person name="Sanchez-Garcia M."/>
            <person name="Camarero S."/>
            <person name="Miyauchi S."/>
            <person name="Serrano A."/>
            <person name="Linde D."/>
            <person name="Babiker R."/>
            <person name="Drula E."/>
            <person name="Ayuso-Fernandez I."/>
            <person name="Pacheco R."/>
            <person name="Padilla G."/>
            <person name="Ferreira P."/>
            <person name="Barriuso J."/>
            <person name="Kellner H."/>
            <person name="Castanera R."/>
            <person name="Alfaro M."/>
            <person name="Ramirez L."/>
            <person name="Pisabarro A.G."/>
            <person name="Kuo A."/>
            <person name="Tritt A."/>
            <person name="Lipzen A."/>
            <person name="He G."/>
            <person name="Yan M."/>
            <person name="Ng V."/>
            <person name="Cullen D."/>
            <person name="Martin F."/>
            <person name="Rosso M.-N."/>
            <person name="Henrissat B."/>
            <person name="Hibbett D."/>
            <person name="Martinez A.T."/>
            <person name="Grigoriev I.V."/>
        </authorList>
    </citation>
    <scope>NUCLEOTIDE SEQUENCE</scope>
    <source>
        <strain evidence="1">CIRM-BRFM 674</strain>
    </source>
</reference>
<accession>A0A9P5YMB9</accession>
<name>A0A9P5YMB9_9AGAR</name>
<evidence type="ECO:0000313" key="1">
    <source>
        <dbReference type="EMBL" id="KAF9471461.1"/>
    </source>
</evidence>
<gene>
    <name evidence="1" type="ORF">BDN70DRAFT_901331</name>
</gene>
<keyword evidence="2" id="KW-1185">Reference proteome</keyword>
<sequence length="176" mass="20017">MKQNPQRSMQLIAMYLLPVTKRQKPYGVPSHPPAWLGVAFQTSFDFWKASVNNSFIIKLEVQCDVCNIMVHAGRPSVASPKCGSIRRVFYPIWQLIERSTYDGSVWPCSTNEIEYTVQREFLCTVKQGFEKPLGNGLRALESHMQHQSTTNGSAEELDKSKLANEGMRYISKCPEK</sequence>
<evidence type="ECO:0000313" key="2">
    <source>
        <dbReference type="Proteomes" id="UP000807469"/>
    </source>
</evidence>
<organism evidence="1 2">
    <name type="scientific">Pholiota conissans</name>
    <dbReference type="NCBI Taxonomy" id="109636"/>
    <lineage>
        <taxon>Eukaryota</taxon>
        <taxon>Fungi</taxon>
        <taxon>Dikarya</taxon>
        <taxon>Basidiomycota</taxon>
        <taxon>Agaricomycotina</taxon>
        <taxon>Agaricomycetes</taxon>
        <taxon>Agaricomycetidae</taxon>
        <taxon>Agaricales</taxon>
        <taxon>Agaricineae</taxon>
        <taxon>Strophariaceae</taxon>
        <taxon>Pholiota</taxon>
    </lineage>
</organism>
<proteinExistence type="predicted"/>
<dbReference type="EMBL" id="MU155682">
    <property type="protein sequence ID" value="KAF9471461.1"/>
    <property type="molecule type" value="Genomic_DNA"/>
</dbReference>
<dbReference type="Proteomes" id="UP000807469">
    <property type="component" value="Unassembled WGS sequence"/>
</dbReference>
<comment type="caution">
    <text evidence="1">The sequence shown here is derived from an EMBL/GenBank/DDBJ whole genome shotgun (WGS) entry which is preliminary data.</text>
</comment>